<proteinExistence type="predicted"/>
<dbReference type="Gene3D" id="2.120.10.30">
    <property type="entry name" value="TolB, C-terminal domain"/>
    <property type="match status" value="1"/>
</dbReference>
<reference evidence="2 3" key="1">
    <citation type="submission" date="2017-04" db="EMBL/GenBank/DDBJ databases">
        <authorList>
            <person name="Afonso C.L."/>
            <person name="Miller P.J."/>
            <person name="Scott M.A."/>
            <person name="Spackman E."/>
            <person name="Goraichik I."/>
            <person name="Dimitrov K.M."/>
            <person name="Suarez D.L."/>
            <person name="Swayne D.E."/>
        </authorList>
    </citation>
    <scope>NUCLEOTIDE SEQUENCE [LARGE SCALE GENOMIC DNA]</scope>
    <source>
        <strain evidence="2 3">DSM 43828</strain>
    </source>
</reference>
<feature type="domain" description="Glucose/Sorbosone dehydrogenase" evidence="1">
    <location>
        <begin position="51"/>
        <end position="334"/>
    </location>
</feature>
<gene>
    <name evidence="2" type="ORF">SAMN05661093_01327</name>
</gene>
<dbReference type="AlphaFoldDB" id="A0A1W2B1V9"/>
<dbReference type="PANTHER" id="PTHR19328">
    <property type="entry name" value="HEDGEHOG-INTERACTING PROTEIN"/>
    <property type="match status" value="1"/>
</dbReference>
<sequence length="400" mass="42910">MSRPTLRRALSCVLSAVAIGTFWPVVPAVNAVHVPPLSQLRVRNVEVASGLDRPTAIAGLPDGRLLITEKRGTIRAFDPRTGLAAKPVLDIQDRVSETENERGLLGLAIPADFARSNAIYVAYTRTSDEAVTLSRFRLSTGKEEVLLAQEHAEFGNHNGGHLSFGSDGFLYFGIGDGGGGGDPLGTGQNRNTLLGKILRLDVSRACGPLAYCVPRDNPFVGVAGARAEIWAWGLRNPWRFSFDRADGSLWVGDVGQGRFEEVNHIGARQGGANFGWSCMEGPIVFDQTRCDAAAKYTAPVFHYQSGIEGCAVIGGHVYRGSRFANLAGGTYVGTDYCSGTAFAVRANPDGTHTSATIGTFPTDVTAFGVDSRGEIYMVDDIPGRLHALRFERVRPQSKVI</sequence>
<dbReference type="PANTHER" id="PTHR19328:SF75">
    <property type="entry name" value="ALDOSE SUGAR DEHYDROGENASE YLII"/>
    <property type="match status" value="1"/>
</dbReference>
<dbReference type="InterPro" id="IPR012938">
    <property type="entry name" value="Glc/Sorbosone_DH"/>
</dbReference>
<evidence type="ECO:0000313" key="2">
    <source>
        <dbReference type="EMBL" id="SMC66721.1"/>
    </source>
</evidence>
<accession>A0A1W2B1V9</accession>
<evidence type="ECO:0000313" key="3">
    <source>
        <dbReference type="Proteomes" id="UP000192674"/>
    </source>
</evidence>
<dbReference type="RefSeq" id="WP_084425075.1">
    <property type="nucleotide sequence ID" value="NZ_FWXV01000001.1"/>
</dbReference>
<dbReference type="OrthoDB" id="9770043at2"/>
<dbReference type="SUPFAM" id="SSF50952">
    <property type="entry name" value="Soluble quinoprotein glucose dehydrogenase"/>
    <property type="match status" value="1"/>
</dbReference>
<dbReference type="EMBL" id="FWXV01000001">
    <property type="protein sequence ID" value="SMC66721.1"/>
    <property type="molecule type" value="Genomic_DNA"/>
</dbReference>
<dbReference type="InterPro" id="IPR011042">
    <property type="entry name" value="6-blade_b-propeller_TolB-like"/>
</dbReference>
<dbReference type="InterPro" id="IPR011041">
    <property type="entry name" value="Quinoprot_gluc/sorb_DH_b-prop"/>
</dbReference>
<name>A0A1W2B1V9_KIBAR</name>
<evidence type="ECO:0000259" key="1">
    <source>
        <dbReference type="Pfam" id="PF07995"/>
    </source>
</evidence>
<dbReference type="Proteomes" id="UP000192674">
    <property type="component" value="Unassembled WGS sequence"/>
</dbReference>
<organism evidence="2 3">
    <name type="scientific">Kibdelosporangium aridum</name>
    <dbReference type="NCBI Taxonomy" id="2030"/>
    <lineage>
        <taxon>Bacteria</taxon>
        <taxon>Bacillati</taxon>
        <taxon>Actinomycetota</taxon>
        <taxon>Actinomycetes</taxon>
        <taxon>Pseudonocardiales</taxon>
        <taxon>Pseudonocardiaceae</taxon>
        <taxon>Kibdelosporangium</taxon>
    </lineage>
</organism>
<protein>
    <submittedName>
        <fullName evidence="2">Glucose/arabinose dehydrogenase, beta-propeller fold</fullName>
    </submittedName>
</protein>
<dbReference type="Pfam" id="PF07995">
    <property type="entry name" value="GSDH"/>
    <property type="match status" value="1"/>
</dbReference>
<keyword evidence="3" id="KW-1185">Reference proteome</keyword>